<dbReference type="InterPro" id="IPR010290">
    <property type="entry name" value="TM_effector"/>
</dbReference>
<dbReference type="CDD" id="cd06173">
    <property type="entry name" value="MFS_MefA_like"/>
    <property type="match status" value="1"/>
</dbReference>
<evidence type="ECO:0000256" key="2">
    <source>
        <dbReference type="ARBA" id="ARBA00022448"/>
    </source>
</evidence>
<dbReference type="PANTHER" id="PTHR23513:SF11">
    <property type="entry name" value="STAPHYLOFERRIN A TRANSPORTER"/>
    <property type="match status" value="1"/>
</dbReference>
<proteinExistence type="predicted"/>
<dbReference type="EMBL" id="JBDXMI010000001">
    <property type="protein sequence ID" value="MEO9385043.1"/>
    <property type="molecule type" value="Genomic_DNA"/>
</dbReference>
<evidence type="ECO:0000256" key="4">
    <source>
        <dbReference type="ARBA" id="ARBA00022692"/>
    </source>
</evidence>
<evidence type="ECO:0000256" key="6">
    <source>
        <dbReference type="ARBA" id="ARBA00023136"/>
    </source>
</evidence>
<name>A0ABV0IV96_9NEIS</name>
<reference evidence="9 10" key="1">
    <citation type="submission" date="2024-05" db="EMBL/GenBank/DDBJ databases">
        <authorList>
            <person name="De Oliveira J.P."/>
            <person name="Noriler S.A."/>
            <person name="De Oliveira A.G."/>
            <person name="Sipoli D.S."/>
        </authorList>
    </citation>
    <scope>NUCLEOTIDE SEQUENCE [LARGE SCALE GENOMIC DNA]</scope>
    <source>
        <strain evidence="9 10">LABIM192</strain>
    </source>
</reference>
<feature type="transmembrane region" description="Helical" evidence="7">
    <location>
        <begin position="321"/>
        <end position="343"/>
    </location>
</feature>
<organism evidence="9 10">
    <name type="scientific">Chromobacterium phragmitis</name>
    <dbReference type="NCBI Taxonomy" id="2202141"/>
    <lineage>
        <taxon>Bacteria</taxon>
        <taxon>Pseudomonadati</taxon>
        <taxon>Pseudomonadota</taxon>
        <taxon>Betaproteobacteria</taxon>
        <taxon>Neisseriales</taxon>
        <taxon>Chromobacteriaceae</taxon>
        <taxon>Chromobacterium</taxon>
    </lineage>
</organism>
<keyword evidence="10" id="KW-1185">Reference proteome</keyword>
<feature type="transmembrane region" description="Helical" evidence="7">
    <location>
        <begin position="267"/>
        <end position="285"/>
    </location>
</feature>
<feature type="transmembrane region" description="Helical" evidence="7">
    <location>
        <begin position="152"/>
        <end position="170"/>
    </location>
</feature>
<feature type="transmembrane region" description="Helical" evidence="7">
    <location>
        <begin position="84"/>
        <end position="104"/>
    </location>
</feature>
<comment type="caution">
    <text evidence="9">The sequence shown here is derived from an EMBL/GenBank/DDBJ whole genome shotgun (WGS) entry which is preliminary data.</text>
</comment>
<evidence type="ECO:0000256" key="1">
    <source>
        <dbReference type="ARBA" id="ARBA00004651"/>
    </source>
</evidence>
<dbReference type="PANTHER" id="PTHR23513">
    <property type="entry name" value="INTEGRAL MEMBRANE EFFLUX PROTEIN-RELATED"/>
    <property type="match status" value="1"/>
</dbReference>
<keyword evidence="2" id="KW-0813">Transport</keyword>
<evidence type="ECO:0000313" key="9">
    <source>
        <dbReference type="EMBL" id="MEO9385043.1"/>
    </source>
</evidence>
<feature type="transmembrane region" description="Helical" evidence="7">
    <location>
        <begin position="176"/>
        <end position="197"/>
    </location>
</feature>
<feature type="transmembrane region" description="Helical" evidence="7">
    <location>
        <begin position="51"/>
        <end position="72"/>
    </location>
</feature>
<feature type="transmembrane region" description="Helical" evidence="7">
    <location>
        <begin position="383"/>
        <end position="403"/>
    </location>
</feature>
<sequence length="421" mass="44561">MPHARIKTPLFQPLRHSRFRDLCLANFISNIGAWMRIFATGWLLAKQSQDPSAAVLAQTANQAPIFLFALFGGVFADRMDQDRYLMLVNLQMLVAAALLAVAALGDAPSATVIISLTFALGAGAAFKVSAWQASMSSLVQPDEIEAAATLNGLSYNLASIIGPILGGWLFSLTGPAALYLANALSFVGLIVLHWRVLGGDKSSVPSTGASQGSFLDSLVDGVRHSFASPVFRRILGQTLCLFFAISIFQSLLPIYVKNMLVGSEAALGWLMAAFGAGAVSSAFALPQLRYLLKRAHLLGLATAVYGAMLLYFGWAPWLYSLLPAAFVAGFSWTGMVSTMNSGAQAVFPPAMRARALAVYSLVFSGALTVGGLAWGWIATIFGIGFAFKAAGMAMLAISAYGWLRQPAAKEGLQSATAEADN</sequence>
<dbReference type="Proteomes" id="UP001462502">
    <property type="component" value="Unassembled WGS sequence"/>
</dbReference>
<feature type="domain" description="Major facilitator superfamily (MFS) profile" evidence="8">
    <location>
        <begin position="205"/>
        <end position="421"/>
    </location>
</feature>
<keyword evidence="3" id="KW-1003">Cell membrane</keyword>
<accession>A0ABV0IV96</accession>
<feature type="transmembrane region" description="Helical" evidence="7">
    <location>
        <begin position="110"/>
        <end position="131"/>
    </location>
</feature>
<keyword evidence="5 7" id="KW-1133">Transmembrane helix</keyword>
<keyword evidence="6 7" id="KW-0472">Membrane</keyword>
<dbReference type="InterPro" id="IPR036259">
    <property type="entry name" value="MFS_trans_sf"/>
</dbReference>
<evidence type="ECO:0000256" key="5">
    <source>
        <dbReference type="ARBA" id="ARBA00022989"/>
    </source>
</evidence>
<dbReference type="RefSeq" id="WP_347936275.1">
    <property type="nucleotide sequence ID" value="NZ_CP158160.1"/>
</dbReference>
<evidence type="ECO:0000313" key="10">
    <source>
        <dbReference type="Proteomes" id="UP001462502"/>
    </source>
</evidence>
<dbReference type="Pfam" id="PF05977">
    <property type="entry name" value="MFS_3"/>
    <property type="match status" value="1"/>
</dbReference>
<evidence type="ECO:0000259" key="8">
    <source>
        <dbReference type="PROSITE" id="PS50850"/>
    </source>
</evidence>
<feature type="transmembrane region" description="Helical" evidence="7">
    <location>
        <begin position="21"/>
        <end position="45"/>
    </location>
</feature>
<protein>
    <submittedName>
        <fullName evidence="9">MFS transporter</fullName>
    </submittedName>
</protein>
<comment type="subcellular location">
    <subcellularLocation>
        <location evidence="1">Cell membrane</location>
        <topology evidence="1">Multi-pass membrane protein</topology>
    </subcellularLocation>
</comment>
<gene>
    <name evidence="9" type="ORF">ABI908_13180</name>
</gene>
<feature type="transmembrane region" description="Helical" evidence="7">
    <location>
        <begin position="297"/>
        <end position="315"/>
    </location>
</feature>
<keyword evidence="4 7" id="KW-0812">Transmembrane</keyword>
<evidence type="ECO:0000256" key="3">
    <source>
        <dbReference type="ARBA" id="ARBA00022475"/>
    </source>
</evidence>
<feature type="transmembrane region" description="Helical" evidence="7">
    <location>
        <begin position="234"/>
        <end position="255"/>
    </location>
</feature>
<dbReference type="SUPFAM" id="SSF103473">
    <property type="entry name" value="MFS general substrate transporter"/>
    <property type="match status" value="1"/>
</dbReference>
<dbReference type="Gene3D" id="1.20.1250.20">
    <property type="entry name" value="MFS general substrate transporter like domains"/>
    <property type="match status" value="1"/>
</dbReference>
<feature type="transmembrane region" description="Helical" evidence="7">
    <location>
        <begin position="355"/>
        <end position="377"/>
    </location>
</feature>
<evidence type="ECO:0000256" key="7">
    <source>
        <dbReference type="SAM" id="Phobius"/>
    </source>
</evidence>
<dbReference type="InterPro" id="IPR020846">
    <property type="entry name" value="MFS_dom"/>
</dbReference>
<dbReference type="PROSITE" id="PS50850">
    <property type="entry name" value="MFS"/>
    <property type="match status" value="1"/>
</dbReference>